<dbReference type="Gene3D" id="2.60.120.260">
    <property type="entry name" value="Galactose-binding domain-like"/>
    <property type="match status" value="1"/>
</dbReference>
<sequence length="154" mass="16653">MGLGMKSGAIPDEAITASSSYDQAQVGPENARSMPFAIAVVLAQACRPPVGSSISTTLAFSLPKMHNPPPFTVGLCYRCCYNGRFLERHEPRGPNFVTSTFRAFQNTTPNTLGPTFRSEDNAGNNRVRLRALARNGEGVEGKQASFHCFPAFEP</sequence>
<gene>
    <name evidence="2" type="ORF">BaRGS_00004319</name>
</gene>
<keyword evidence="3" id="KW-1185">Reference proteome</keyword>
<dbReference type="PROSITE" id="PS50022">
    <property type="entry name" value="FA58C_3"/>
    <property type="match status" value="1"/>
</dbReference>
<protein>
    <recommendedName>
        <fullName evidence="1">F5/8 type C domain-containing protein</fullName>
    </recommendedName>
</protein>
<proteinExistence type="predicted"/>
<comment type="caution">
    <text evidence="2">The sequence shown here is derived from an EMBL/GenBank/DDBJ whole genome shotgun (WGS) entry which is preliminary data.</text>
</comment>
<dbReference type="EMBL" id="JACVVK020000015">
    <property type="protein sequence ID" value="KAK7504453.1"/>
    <property type="molecule type" value="Genomic_DNA"/>
</dbReference>
<evidence type="ECO:0000313" key="2">
    <source>
        <dbReference type="EMBL" id="KAK7504453.1"/>
    </source>
</evidence>
<organism evidence="2 3">
    <name type="scientific">Batillaria attramentaria</name>
    <dbReference type="NCBI Taxonomy" id="370345"/>
    <lineage>
        <taxon>Eukaryota</taxon>
        <taxon>Metazoa</taxon>
        <taxon>Spiralia</taxon>
        <taxon>Lophotrochozoa</taxon>
        <taxon>Mollusca</taxon>
        <taxon>Gastropoda</taxon>
        <taxon>Caenogastropoda</taxon>
        <taxon>Sorbeoconcha</taxon>
        <taxon>Cerithioidea</taxon>
        <taxon>Batillariidae</taxon>
        <taxon>Batillaria</taxon>
    </lineage>
</organism>
<name>A0ABD0LZL5_9CAEN</name>
<evidence type="ECO:0000313" key="3">
    <source>
        <dbReference type="Proteomes" id="UP001519460"/>
    </source>
</evidence>
<dbReference type="InterPro" id="IPR000421">
    <property type="entry name" value="FA58C"/>
</dbReference>
<dbReference type="AlphaFoldDB" id="A0ABD0LZL5"/>
<evidence type="ECO:0000259" key="1">
    <source>
        <dbReference type="PROSITE" id="PS50022"/>
    </source>
</evidence>
<accession>A0ABD0LZL5</accession>
<dbReference type="Proteomes" id="UP001519460">
    <property type="component" value="Unassembled WGS sequence"/>
</dbReference>
<reference evidence="2 3" key="1">
    <citation type="journal article" date="2023" name="Sci. Data">
        <title>Genome assembly of the Korean intertidal mud-creeper Batillaria attramentaria.</title>
        <authorList>
            <person name="Patra A.K."/>
            <person name="Ho P.T."/>
            <person name="Jun S."/>
            <person name="Lee S.J."/>
            <person name="Kim Y."/>
            <person name="Won Y.J."/>
        </authorList>
    </citation>
    <scope>NUCLEOTIDE SEQUENCE [LARGE SCALE GENOMIC DNA]</scope>
    <source>
        <strain evidence="2">Wonlab-2016</strain>
    </source>
</reference>
<feature type="domain" description="F5/8 type C" evidence="1">
    <location>
        <begin position="1"/>
        <end position="32"/>
    </location>
</feature>